<dbReference type="EMBL" id="JADIKF010000036">
    <property type="protein sequence ID" value="MBM7128988.1"/>
    <property type="molecule type" value="Genomic_DNA"/>
</dbReference>
<organism evidence="2 3">
    <name type="scientific">Dyella mobilis</name>
    <dbReference type="NCBI Taxonomy" id="1849582"/>
    <lineage>
        <taxon>Bacteria</taxon>
        <taxon>Pseudomonadati</taxon>
        <taxon>Pseudomonadota</taxon>
        <taxon>Gammaproteobacteria</taxon>
        <taxon>Lysobacterales</taxon>
        <taxon>Rhodanobacteraceae</taxon>
        <taxon>Dyella</taxon>
    </lineage>
</organism>
<dbReference type="Pfam" id="PF02635">
    <property type="entry name" value="DsrE"/>
    <property type="match status" value="1"/>
</dbReference>
<proteinExistence type="predicted"/>
<dbReference type="SUPFAM" id="SSF75169">
    <property type="entry name" value="DsrEFH-like"/>
    <property type="match status" value="1"/>
</dbReference>
<reference evidence="2" key="1">
    <citation type="submission" date="2020-10" db="EMBL/GenBank/DDBJ databases">
        <title>Phylogeny of dyella-like bacteria.</title>
        <authorList>
            <person name="Fu J."/>
        </authorList>
    </citation>
    <scope>NUCLEOTIDE SEQUENCE</scope>
    <source>
        <strain evidence="2">DHON07</strain>
    </source>
</reference>
<keyword evidence="3" id="KW-1185">Reference proteome</keyword>
<evidence type="ECO:0000313" key="2">
    <source>
        <dbReference type="EMBL" id="MBM7128988.1"/>
    </source>
</evidence>
<keyword evidence="1" id="KW-0732">Signal</keyword>
<dbReference type="Gene3D" id="3.40.1260.10">
    <property type="entry name" value="DsrEFH-like"/>
    <property type="match status" value="1"/>
</dbReference>
<name>A0ABS2KCS6_9GAMM</name>
<dbReference type="PANTHER" id="PTHR37691">
    <property type="entry name" value="BLR3518 PROTEIN"/>
    <property type="match status" value="1"/>
</dbReference>
<accession>A0ABS2KCS6</accession>
<evidence type="ECO:0000256" key="1">
    <source>
        <dbReference type="SAM" id="SignalP"/>
    </source>
</evidence>
<dbReference type="Proteomes" id="UP001430193">
    <property type="component" value="Unassembled WGS sequence"/>
</dbReference>
<sequence>MSKLLVLSMALAVTVQSGVTQAADASGFWSNPTISPYGKIHWLPDSAYRPQSDQTYSIVFALSVGATSPSQVNASLDRVARSINLYTKSGVPLNHLKFVAVAYGPATPLVLDDAHYKAAYGVPNPNLPLIKKLRDAGVDVAVCGQAVAEHKYQYDWVDKSVTISLSALTTISTLEHQGYSLVQL</sequence>
<protein>
    <submittedName>
        <fullName evidence="2">DsrE family protein</fullName>
    </submittedName>
</protein>
<dbReference type="InterPro" id="IPR027396">
    <property type="entry name" value="DsrEFH-like"/>
</dbReference>
<feature type="chain" id="PRO_5047211434" evidence="1">
    <location>
        <begin position="23"/>
        <end position="184"/>
    </location>
</feature>
<comment type="caution">
    <text evidence="2">The sequence shown here is derived from an EMBL/GenBank/DDBJ whole genome shotgun (WGS) entry which is preliminary data.</text>
</comment>
<gene>
    <name evidence="2" type="ORF">ISS99_05580</name>
</gene>
<feature type="signal peptide" evidence="1">
    <location>
        <begin position="1"/>
        <end position="22"/>
    </location>
</feature>
<dbReference type="InterPro" id="IPR003787">
    <property type="entry name" value="Sulphur_relay_DsrE/F-like"/>
</dbReference>
<dbReference type="PANTHER" id="PTHR37691:SF1">
    <property type="entry name" value="BLR3518 PROTEIN"/>
    <property type="match status" value="1"/>
</dbReference>
<evidence type="ECO:0000313" key="3">
    <source>
        <dbReference type="Proteomes" id="UP001430193"/>
    </source>
</evidence>